<keyword evidence="1 2" id="KW-0378">Hydrolase</keyword>
<dbReference type="InterPro" id="IPR050261">
    <property type="entry name" value="FrsA_esterase"/>
</dbReference>
<dbReference type="InterPro" id="IPR010520">
    <property type="entry name" value="FrsA-like"/>
</dbReference>
<dbReference type="InterPro" id="IPR029058">
    <property type="entry name" value="AB_hydrolase_fold"/>
</dbReference>
<proteinExistence type="predicted"/>
<dbReference type="PANTHER" id="PTHR22946">
    <property type="entry name" value="DIENELACTONE HYDROLASE DOMAIN-CONTAINING PROTEIN-RELATED"/>
    <property type="match status" value="1"/>
</dbReference>
<dbReference type="Proteomes" id="UP000639516">
    <property type="component" value="Unassembled WGS sequence"/>
</dbReference>
<evidence type="ECO:0000313" key="2">
    <source>
        <dbReference type="EMBL" id="MBC9983403.1"/>
    </source>
</evidence>
<dbReference type="SUPFAM" id="SSF53474">
    <property type="entry name" value="alpha/beta-Hydrolases"/>
    <property type="match status" value="1"/>
</dbReference>
<name>A0ABR7UHP0_9BRAD</name>
<gene>
    <name evidence="2" type="ORF">HA482_35005</name>
</gene>
<keyword evidence="3" id="KW-1185">Reference proteome</keyword>
<dbReference type="Pfam" id="PF06500">
    <property type="entry name" value="FrsA-like"/>
    <property type="match status" value="1"/>
</dbReference>
<dbReference type="EMBL" id="JAATTO010000068">
    <property type="protein sequence ID" value="MBC9983403.1"/>
    <property type="molecule type" value="Genomic_DNA"/>
</dbReference>
<sequence length="365" mass="39366">MDTHHRSHDACNGAGRNLARLRSRASGFFESLSVAELAREAPRHLWISDWSRIANDYLVTAETVRKDGSAQTAGEAWLCGLTALEVARSLACPGDLDHVDFADKVGHSLRSFADDAGPAVERVEIDGPDQGMLTGFFLPVRRPGPTAPVVICVSDAGTSLGSMVSRLLPASLCRGMSLLFVDAGHLSIRRRSRAEQAFQCWLDYLEARPDVDPQRIAIYGEGVGAAHASRLAFSDRRIAAAICDGGLATPVMRRAWLRRSSGLEPAVDDGIADDGIASDASRPSRRIPCPLLVVVGSRSMVTEQDALKLQAGYRQAGADCAVAVPNRIPHPLGEVENFVAVDDFIFEWLDGKLGPARRLDAVTYL</sequence>
<organism evidence="2 3">
    <name type="scientific">Bradyrhizobium campsiandrae</name>
    <dbReference type="NCBI Taxonomy" id="1729892"/>
    <lineage>
        <taxon>Bacteria</taxon>
        <taxon>Pseudomonadati</taxon>
        <taxon>Pseudomonadota</taxon>
        <taxon>Alphaproteobacteria</taxon>
        <taxon>Hyphomicrobiales</taxon>
        <taxon>Nitrobacteraceae</taxon>
        <taxon>Bradyrhizobium</taxon>
    </lineage>
</organism>
<comment type="caution">
    <text evidence="2">The sequence shown here is derived from an EMBL/GenBank/DDBJ whole genome shotgun (WGS) entry which is preliminary data.</text>
</comment>
<dbReference type="RefSeq" id="WP_188107072.1">
    <property type="nucleotide sequence ID" value="NZ_JAANIH010000069.1"/>
</dbReference>
<protein>
    <submittedName>
        <fullName evidence="2">Alpha/beta hydrolase</fullName>
    </submittedName>
</protein>
<evidence type="ECO:0000313" key="3">
    <source>
        <dbReference type="Proteomes" id="UP000639516"/>
    </source>
</evidence>
<reference evidence="2 3" key="1">
    <citation type="journal article" date="2020" name="Arch. Microbiol.">
        <title>Bradyrhizobium campsiandrae sp. nov., a nitrogen-fixing bacterial strain isolated from a native leguminous tree from the Amazon adapted to flooded conditions.</title>
        <authorList>
            <person name="Cabral Michel D."/>
            <person name="Martins da Costa E."/>
            <person name="Azarias Guimaraes A."/>
            <person name="Soares de Carvalho T."/>
            <person name="Santos de Castro Caputo P."/>
            <person name="Willems A."/>
            <person name="de Souza Moreira F.M."/>
        </authorList>
    </citation>
    <scope>NUCLEOTIDE SEQUENCE [LARGE SCALE GENOMIC DNA]</scope>
    <source>
        <strain evidence="3">INPA 384B</strain>
    </source>
</reference>
<dbReference type="Gene3D" id="3.40.50.1820">
    <property type="entry name" value="alpha/beta hydrolase"/>
    <property type="match status" value="1"/>
</dbReference>
<dbReference type="GO" id="GO:0016787">
    <property type="term" value="F:hydrolase activity"/>
    <property type="evidence" value="ECO:0007669"/>
    <property type="project" value="UniProtKB-KW"/>
</dbReference>
<accession>A0ABR7UHP0</accession>
<evidence type="ECO:0000256" key="1">
    <source>
        <dbReference type="ARBA" id="ARBA00022801"/>
    </source>
</evidence>